<evidence type="ECO:0008006" key="4">
    <source>
        <dbReference type="Google" id="ProtNLM"/>
    </source>
</evidence>
<feature type="transmembrane region" description="Helical" evidence="1">
    <location>
        <begin position="40"/>
        <end position="61"/>
    </location>
</feature>
<keyword evidence="3" id="KW-1185">Reference proteome</keyword>
<dbReference type="EMBL" id="JAVDQA010000001">
    <property type="protein sequence ID" value="MDR6299811.1"/>
    <property type="molecule type" value="Genomic_DNA"/>
</dbReference>
<keyword evidence="1" id="KW-0472">Membrane</keyword>
<comment type="caution">
    <text evidence="2">The sequence shown here is derived from an EMBL/GenBank/DDBJ whole genome shotgun (WGS) entry which is preliminary data.</text>
</comment>
<proteinExistence type="predicted"/>
<reference evidence="2 3" key="1">
    <citation type="submission" date="2023-07" db="EMBL/GenBank/DDBJ databases">
        <title>Genomic Encyclopedia of Type Strains, Phase IV (KMG-IV): sequencing the most valuable type-strain genomes for metagenomic binning, comparative biology and taxonomic classification.</title>
        <authorList>
            <person name="Goeker M."/>
        </authorList>
    </citation>
    <scope>NUCLEOTIDE SEQUENCE [LARGE SCALE GENOMIC DNA]</scope>
    <source>
        <strain evidence="2 3">DSM 102814</strain>
    </source>
</reference>
<keyword evidence="1" id="KW-0812">Transmembrane</keyword>
<organism evidence="2 3">
    <name type="scientific">Mesonia maritima</name>
    <dbReference type="NCBI Taxonomy" id="1793873"/>
    <lineage>
        <taxon>Bacteria</taxon>
        <taxon>Pseudomonadati</taxon>
        <taxon>Bacteroidota</taxon>
        <taxon>Flavobacteriia</taxon>
        <taxon>Flavobacteriales</taxon>
        <taxon>Flavobacteriaceae</taxon>
        <taxon>Mesonia</taxon>
    </lineage>
</organism>
<dbReference type="RefSeq" id="WP_309726796.1">
    <property type="nucleotide sequence ID" value="NZ_JAVDQA010000001.1"/>
</dbReference>
<evidence type="ECO:0000256" key="1">
    <source>
        <dbReference type="SAM" id="Phobius"/>
    </source>
</evidence>
<evidence type="ECO:0000313" key="2">
    <source>
        <dbReference type="EMBL" id="MDR6299811.1"/>
    </source>
</evidence>
<gene>
    <name evidence="2" type="ORF">GGR31_000427</name>
</gene>
<accession>A0ABU1K3C6</accession>
<feature type="transmembrane region" description="Helical" evidence="1">
    <location>
        <begin position="300"/>
        <end position="320"/>
    </location>
</feature>
<name>A0ABU1K3C6_9FLAO</name>
<keyword evidence="1" id="KW-1133">Transmembrane helix</keyword>
<evidence type="ECO:0000313" key="3">
    <source>
        <dbReference type="Proteomes" id="UP001257659"/>
    </source>
</evidence>
<dbReference type="Proteomes" id="UP001257659">
    <property type="component" value="Unassembled WGS sequence"/>
</dbReference>
<protein>
    <recommendedName>
        <fullName evidence="4">Polysaccharide chain length determinant N-terminal domain-containing protein</fullName>
    </recommendedName>
</protein>
<sequence>MSTRNNGANHSEEVDLYSLINLIKRAFEKIGLIFLRFLNFLIRNIIVIALLIIIGLALAYFTKGEKGRLYQTEIIVATNFDGSVYLKKSLDEARFKLFSRNEEFLNKTALSEDIDKIASLKVEPIYRMNEYTNEQYNFMRYFEETKFLDDEEKAEAFKNNTTRYKVTLVHYLPLDSSNVLEKIIGYVRDNSFYTQLYDEYHQDVEMMLHSNIYMMKQLDSLVANYSKGMTLKKSRGQNTDYFNSENFIDLGVVLESRQLIQRDIKNLREEKIASSEFLRIIDKGGVSNYSGRNIFTNPMILYPILLVSGYFILLLLFIAVNKARKLD</sequence>